<reference evidence="1" key="1">
    <citation type="submission" date="2020-10" db="EMBL/GenBank/DDBJ databases">
        <authorList>
            <person name="Gilroy R."/>
        </authorList>
    </citation>
    <scope>NUCLEOTIDE SEQUENCE</scope>
    <source>
        <strain evidence="1">ChiHjej13B12-12457</strain>
    </source>
</reference>
<gene>
    <name evidence="1" type="ORF">IAC94_06520</name>
</gene>
<dbReference type="PANTHER" id="PTHR10443">
    <property type="entry name" value="MICROSOMAL DIPEPTIDASE"/>
    <property type="match status" value="1"/>
</dbReference>
<dbReference type="CDD" id="cd01301">
    <property type="entry name" value="rDP_like"/>
    <property type="match status" value="1"/>
</dbReference>
<sequence length="373" mass="41768">MSWIHSDKDFVLDSHCDTPTMLLEEIDLGKRQPRGHVDFVRAREGGVDGMFFAIYSPPELTDAEATVHAIRLISKCYDAVDSNSAVAAFAVSPEQAFEHKKHGLISVFLGMENGTPIQHDLAYLRLYHRFGVRYLTLCHNRHNQICDSCMPLEPEWGGLSAFGKEVVAECNRLGILIDCSHASDGTFYDLLKYSQTPIVASHSSCRALCGHPRNMSDAMLRDLGAADGVIQINFYPKFIDSDFAQDEKFLKLSEEGEHWQELYRSDLYNIEYRDNYWRIMDELAVYPTPSVRRVVDHIDHAVEVAGAAHVGLGSDFDGIDVAPEGLRDISMYGNIAAELRQRGYSSSEIRGIMGGNFLRVMHLTQKAAQSSAD</sequence>
<dbReference type="Pfam" id="PF01244">
    <property type="entry name" value="Peptidase_M19"/>
    <property type="match status" value="1"/>
</dbReference>
<dbReference type="GO" id="GO:0070573">
    <property type="term" value="F:metallodipeptidase activity"/>
    <property type="evidence" value="ECO:0007669"/>
    <property type="project" value="InterPro"/>
</dbReference>
<comment type="caution">
    <text evidence="1">The sequence shown here is derived from an EMBL/GenBank/DDBJ whole genome shotgun (WGS) entry which is preliminary data.</text>
</comment>
<dbReference type="InterPro" id="IPR032466">
    <property type="entry name" value="Metal_Hydrolase"/>
</dbReference>
<proteinExistence type="predicted"/>
<organism evidence="1 2">
    <name type="scientific">Candidatus Coprenecus avistercoris</name>
    <dbReference type="NCBI Taxonomy" id="2840730"/>
    <lineage>
        <taxon>Bacteria</taxon>
        <taxon>Pseudomonadati</taxon>
        <taxon>Bacteroidota</taxon>
        <taxon>Bacteroidia</taxon>
        <taxon>Bacteroidales</taxon>
        <taxon>Rikenellaceae</taxon>
        <taxon>Rikenellaceae incertae sedis</taxon>
        <taxon>Candidatus Coprenecus</taxon>
    </lineage>
</organism>
<name>A0A9D1J6R2_9BACT</name>
<dbReference type="EMBL" id="DVHI01000079">
    <property type="protein sequence ID" value="HIR63156.1"/>
    <property type="molecule type" value="Genomic_DNA"/>
</dbReference>
<accession>A0A9D1J6R2</accession>
<dbReference type="Gene3D" id="3.20.20.140">
    <property type="entry name" value="Metal-dependent hydrolases"/>
    <property type="match status" value="1"/>
</dbReference>
<dbReference type="PANTHER" id="PTHR10443:SF12">
    <property type="entry name" value="DIPEPTIDASE"/>
    <property type="match status" value="1"/>
</dbReference>
<protein>
    <submittedName>
        <fullName evidence="1">Dipeptidase</fullName>
    </submittedName>
</protein>
<reference evidence="1" key="2">
    <citation type="journal article" date="2021" name="PeerJ">
        <title>Extensive microbial diversity within the chicken gut microbiome revealed by metagenomics and culture.</title>
        <authorList>
            <person name="Gilroy R."/>
            <person name="Ravi A."/>
            <person name="Getino M."/>
            <person name="Pursley I."/>
            <person name="Horton D.L."/>
            <person name="Alikhan N.F."/>
            <person name="Baker D."/>
            <person name="Gharbi K."/>
            <person name="Hall N."/>
            <person name="Watson M."/>
            <person name="Adriaenssens E.M."/>
            <person name="Foster-Nyarko E."/>
            <person name="Jarju S."/>
            <person name="Secka A."/>
            <person name="Antonio M."/>
            <person name="Oren A."/>
            <person name="Chaudhuri R.R."/>
            <person name="La Ragione R."/>
            <person name="Hildebrand F."/>
            <person name="Pallen M.J."/>
        </authorList>
    </citation>
    <scope>NUCLEOTIDE SEQUENCE</scope>
    <source>
        <strain evidence="1">ChiHjej13B12-12457</strain>
    </source>
</reference>
<dbReference type="GO" id="GO:0006508">
    <property type="term" value="P:proteolysis"/>
    <property type="evidence" value="ECO:0007669"/>
    <property type="project" value="InterPro"/>
</dbReference>
<dbReference type="AlphaFoldDB" id="A0A9D1J6R2"/>
<dbReference type="Proteomes" id="UP000886744">
    <property type="component" value="Unassembled WGS sequence"/>
</dbReference>
<dbReference type="SUPFAM" id="SSF51556">
    <property type="entry name" value="Metallo-dependent hydrolases"/>
    <property type="match status" value="1"/>
</dbReference>
<evidence type="ECO:0000313" key="2">
    <source>
        <dbReference type="Proteomes" id="UP000886744"/>
    </source>
</evidence>
<evidence type="ECO:0000313" key="1">
    <source>
        <dbReference type="EMBL" id="HIR63156.1"/>
    </source>
</evidence>
<dbReference type="InterPro" id="IPR008257">
    <property type="entry name" value="Pept_M19"/>
</dbReference>
<dbReference type="PROSITE" id="PS51365">
    <property type="entry name" value="RENAL_DIPEPTIDASE_2"/>
    <property type="match status" value="1"/>
</dbReference>